<organism evidence="5 6">
    <name type="scientific">Alkalicoccus luteus</name>
    <dbReference type="NCBI Taxonomy" id="1237094"/>
    <lineage>
        <taxon>Bacteria</taxon>
        <taxon>Bacillati</taxon>
        <taxon>Bacillota</taxon>
        <taxon>Bacilli</taxon>
        <taxon>Bacillales</taxon>
        <taxon>Bacillaceae</taxon>
        <taxon>Alkalicoccus</taxon>
    </lineage>
</organism>
<dbReference type="PROSITE" id="PS00041">
    <property type="entry name" value="HTH_ARAC_FAMILY_1"/>
    <property type="match status" value="1"/>
</dbReference>
<dbReference type="SUPFAM" id="SSF46689">
    <property type="entry name" value="Homeodomain-like"/>
    <property type="match status" value="2"/>
</dbReference>
<evidence type="ECO:0000256" key="3">
    <source>
        <dbReference type="ARBA" id="ARBA00023163"/>
    </source>
</evidence>
<dbReference type="Pfam" id="PF14526">
    <property type="entry name" value="Cass2"/>
    <property type="match status" value="1"/>
</dbReference>
<dbReference type="Gene3D" id="3.20.80.10">
    <property type="entry name" value="Regulatory factor, effector binding domain"/>
    <property type="match status" value="1"/>
</dbReference>
<gene>
    <name evidence="5" type="ORF">HCN83_16100</name>
</gene>
<dbReference type="GO" id="GO:0043565">
    <property type="term" value="F:sequence-specific DNA binding"/>
    <property type="evidence" value="ECO:0007669"/>
    <property type="project" value="InterPro"/>
</dbReference>
<dbReference type="InterPro" id="IPR050959">
    <property type="entry name" value="MarA-like"/>
</dbReference>
<dbReference type="InterPro" id="IPR009057">
    <property type="entry name" value="Homeodomain-like_sf"/>
</dbReference>
<evidence type="ECO:0000313" key="6">
    <source>
        <dbReference type="Proteomes" id="UP000752012"/>
    </source>
</evidence>
<dbReference type="InterPro" id="IPR029441">
    <property type="entry name" value="Cass2"/>
</dbReference>
<keyword evidence="2" id="KW-0238">DNA-binding</keyword>
<dbReference type="PROSITE" id="PS01124">
    <property type="entry name" value="HTH_ARAC_FAMILY_2"/>
    <property type="match status" value="1"/>
</dbReference>
<sequence length="282" mass="31871">MEGLKAIQQSLDLIEELLPGKIKSEDIAAAAGLSSFHYQRMFQILTGFTLQEYIRNRRLTLAAQELQASSRSITDLSWEYGYETPESFSKAFKTLHGIPPSSVRVQPHPLKAYPKLSFHLQLKGAVELNYKVVTHEKQLVSGKKVVTSLQNGQHHRDISAFWREAHEEGWIDTFDHLAGELGVLGICMHTEGDQLTYMIAVEGEHQPDSSWTVAEIPPHQWAVFPVRGAMPHAMPPVWERIFSEWFPATGYEHAGGPELEVYSTEGDPYQGDYESEIWIPVT</sequence>
<dbReference type="Gene3D" id="1.10.10.60">
    <property type="entry name" value="Homeodomain-like"/>
    <property type="match status" value="2"/>
</dbReference>
<dbReference type="InterPro" id="IPR010499">
    <property type="entry name" value="AraC_E-bd"/>
</dbReference>
<dbReference type="InterPro" id="IPR011256">
    <property type="entry name" value="Reg_factor_effector_dom_sf"/>
</dbReference>
<comment type="caution">
    <text evidence="5">The sequence shown here is derived from an EMBL/GenBank/DDBJ whole genome shotgun (WGS) entry which is preliminary data.</text>
</comment>
<dbReference type="InterPro" id="IPR018062">
    <property type="entry name" value="HTH_AraC-typ_CS"/>
</dbReference>
<dbReference type="Pfam" id="PF12833">
    <property type="entry name" value="HTH_18"/>
    <property type="match status" value="1"/>
</dbReference>
<dbReference type="SMART" id="SM00342">
    <property type="entry name" value="HTH_ARAC"/>
    <property type="match status" value="1"/>
</dbReference>
<dbReference type="GO" id="GO:0003700">
    <property type="term" value="F:DNA-binding transcription factor activity"/>
    <property type="evidence" value="ECO:0007669"/>
    <property type="project" value="InterPro"/>
</dbReference>
<keyword evidence="1" id="KW-0805">Transcription regulation</keyword>
<dbReference type="PANTHER" id="PTHR47504:SF5">
    <property type="entry name" value="RIGHT ORIGIN-BINDING PROTEIN"/>
    <property type="match status" value="1"/>
</dbReference>
<proteinExistence type="predicted"/>
<dbReference type="Proteomes" id="UP000752012">
    <property type="component" value="Unassembled WGS sequence"/>
</dbReference>
<protein>
    <submittedName>
        <fullName evidence="5">AraC family transcriptional regulator</fullName>
    </submittedName>
</protein>
<dbReference type="EMBL" id="JAATHJ010000038">
    <property type="protein sequence ID" value="NJP39093.1"/>
    <property type="molecule type" value="Genomic_DNA"/>
</dbReference>
<dbReference type="SUPFAM" id="SSF55136">
    <property type="entry name" value="Probable bacterial effector-binding domain"/>
    <property type="match status" value="1"/>
</dbReference>
<keyword evidence="3" id="KW-0804">Transcription</keyword>
<dbReference type="InterPro" id="IPR018060">
    <property type="entry name" value="HTH_AraC"/>
</dbReference>
<keyword evidence="6" id="KW-1185">Reference proteome</keyword>
<dbReference type="PANTHER" id="PTHR47504">
    <property type="entry name" value="RIGHT ORIGIN-BINDING PROTEIN"/>
    <property type="match status" value="1"/>
</dbReference>
<evidence type="ECO:0000256" key="2">
    <source>
        <dbReference type="ARBA" id="ARBA00023125"/>
    </source>
</evidence>
<reference evidence="5 6" key="1">
    <citation type="submission" date="2020-03" db="EMBL/GenBank/DDBJ databases">
        <title>Assessment of the enzymatic potential of alkaline-tolerant lipase obtained from Bacillus luteus H11 (technogenic soil) for the bioremediation of saline soils contaminated with petroleum substances.</title>
        <authorList>
            <person name="Kalwasinska A."/>
        </authorList>
    </citation>
    <scope>NUCLEOTIDE SEQUENCE [LARGE SCALE GENOMIC DNA]</scope>
    <source>
        <strain evidence="5 6">H11</strain>
    </source>
</reference>
<evidence type="ECO:0000259" key="4">
    <source>
        <dbReference type="PROSITE" id="PS01124"/>
    </source>
</evidence>
<evidence type="ECO:0000313" key="5">
    <source>
        <dbReference type="EMBL" id="NJP39093.1"/>
    </source>
</evidence>
<feature type="domain" description="HTH araC/xylS-type" evidence="4">
    <location>
        <begin position="8"/>
        <end position="106"/>
    </location>
</feature>
<evidence type="ECO:0000256" key="1">
    <source>
        <dbReference type="ARBA" id="ARBA00023015"/>
    </source>
</evidence>
<dbReference type="AlphaFoldDB" id="A0A969PWD0"/>
<dbReference type="SMART" id="SM00871">
    <property type="entry name" value="AraC_E_bind"/>
    <property type="match status" value="1"/>
</dbReference>
<name>A0A969PWD0_9BACI</name>
<accession>A0A969PWD0</accession>
<dbReference type="RefSeq" id="WP_168009190.1">
    <property type="nucleotide sequence ID" value="NZ_JAATHJ010000038.1"/>
</dbReference>